<dbReference type="Pfam" id="PF00067">
    <property type="entry name" value="p450"/>
    <property type="match status" value="1"/>
</dbReference>
<evidence type="ECO:0000256" key="15">
    <source>
        <dbReference type="SAM" id="Phobius"/>
    </source>
</evidence>
<dbReference type="InterPro" id="IPR001128">
    <property type="entry name" value="Cyt_P450"/>
</dbReference>
<sequence>MPKNTPSEMLDYTFGLVCLIFLILGFVTTRRRSRYSLPRSAWVAHRWECVSDPQNAFMDNVLASSRAVCCIKLGRRRFLSSYSGLLVIPQISARIFAGEYMFKRHPPSILGDENIPPIGVQYKKIAKKVQERLHQAYDVPHSQIKEQMEFGTASPSAIVSWIEEHPNATPEEINMAKLAIGVFYTALESLFMILAMYPDVQRKAQAEIDTLIGSDRLPNFNDRHRGGLPQIAALDQLKIPGLAIPHSVMKDDVYMGYYIPAGATVIANSWAVLHDPYLYPDPFEVKPERDFQSGEGINPDPRAFAFGYGRRVCPGQPLAEDSLYIVAATVLATMNVGPDGLVLEPVVEYTGDLIRLALALIHPDTQD</sequence>
<dbReference type="GeneID" id="36332198"/>
<proteinExistence type="inferred from homology"/>
<feature type="binding site" description="axial binding residue" evidence="13">
    <location>
        <position position="313"/>
    </location>
    <ligand>
        <name>heme</name>
        <dbReference type="ChEBI" id="CHEBI:30413"/>
    </ligand>
    <ligandPart>
        <name>Fe</name>
        <dbReference type="ChEBI" id="CHEBI:18248"/>
    </ligandPart>
</feature>
<gene>
    <name evidence="16" type="ORF">POSPLADRAFT_1157904</name>
</gene>
<dbReference type="PANTHER" id="PTHR46300:SF7">
    <property type="entry name" value="P450, PUTATIVE (EUROFUNG)-RELATED"/>
    <property type="match status" value="1"/>
</dbReference>
<feature type="transmembrane region" description="Helical" evidence="15">
    <location>
        <begin position="12"/>
        <end position="29"/>
    </location>
</feature>
<evidence type="ECO:0008006" key="18">
    <source>
        <dbReference type="Google" id="ProtNLM"/>
    </source>
</evidence>
<keyword evidence="5 13" id="KW-0349">Heme</keyword>
<dbReference type="RefSeq" id="XP_024333772.1">
    <property type="nucleotide sequence ID" value="XM_024487249.1"/>
</dbReference>
<dbReference type="PROSITE" id="PS00086">
    <property type="entry name" value="CYTOCHROME_P450"/>
    <property type="match status" value="1"/>
</dbReference>
<keyword evidence="17" id="KW-1185">Reference proteome</keyword>
<evidence type="ECO:0000256" key="3">
    <source>
        <dbReference type="ARBA" id="ARBA00005179"/>
    </source>
</evidence>
<reference evidence="16 17" key="1">
    <citation type="submission" date="2017-04" db="EMBL/GenBank/DDBJ databases">
        <title>Genome Sequence of the Model Brown-Rot Fungus Postia placenta SB12.</title>
        <authorList>
            <consortium name="DOE Joint Genome Institute"/>
            <person name="Gaskell J."/>
            <person name="Kersten P."/>
            <person name="Larrondo L.F."/>
            <person name="Canessa P."/>
            <person name="Martinez D."/>
            <person name="Hibbett D."/>
            <person name="Schmoll M."/>
            <person name="Kubicek C.P."/>
            <person name="Martinez A.T."/>
            <person name="Yadav J."/>
            <person name="Master E."/>
            <person name="Magnuson J.K."/>
            <person name="James T."/>
            <person name="Yaver D."/>
            <person name="Berka R."/>
            <person name="Labutti K."/>
            <person name="Lipzen A."/>
            <person name="Aerts A."/>
            <person name="Barry K."/>
            <person name="Henrissat B."/>
            <person name="Blanchette R."/>
            <person name="Grigoriev I."/>
            <person name="Cullen D."/>
        </authorList>
    </citation>
    <scope>NUCLEOTIDE SEQUENCE [LARGE SCALE GENOMIC DNA]</scope>
    <source>
        <strain evidence="16 17">MAD-698-R-SB12</strain>
    </source>
</reference>
<evidence type="ECO:0000256" key="1">
    <source>
        <dbReference type="ARBA" id="ARBA00001971"/>
    </source>
</evidence>
<dbReference type="PRINTS" id="PR00385">
    <property type="entry name" value="P450"/>
</dbReference>
<evidence type="ECO:0000256" key="8">
    <source>
        <dbReference type="ARBA" id="ARBA00022989"/>
    </source>
</evidence>
<dbReference type="InterPro" id="IPR017972">
    <property type="entry name" value="Cyt_P450_CS"/>
</dbReference>
<keyword evidence="6 15" id="KW-0812">Transmembrane</keyword>
<comment type="subcellular location">
    <subcellularLocation>
        <location evidence="2">Membrane</location>
        <topology evidence="2">Single-pass membrane protein</topology>
    </subcellularLocation>
</comment>
<evidence type="ECO:0000256" key="6">
    <source>
        <dbReference type="ARBA" id="ARBA00022692"/>
    </source>
</evidence>
<evidence type="ECO:0000256" key="7">
    <source>
        <dbReference type="ARBA" id="ARBA00022723"/>
    </source>
</evidence>
<accession>A0A1X6MKZ3</accession>
<evidence type="ECO:0000256" key="14">
    <source>
        <dbReference type="RuleBase" id="RU000461"/>
    </source>
</evidence>
<dbReference type="GO" id="GO:0004497">
    <property type="term" value="F:monooxygenase activity"/>
    <property type="evidence" value="ECO:0007669"/>
    <property type="project" value="UniProtKB-KW"/>
</dbReference>
<dbReference type="OrthoDB" id="3934656at2759"/>
<dbReference type="PRINTS" id="PR00463">
    <property type="entry name" value="EP450I"/>
</dbReference>
<dbReference type="GO" id="GO:0020037">
    <property type="term" value="F:heme binding"/>
    <property type="evidence" value="ECO:0007669"/>
    <property type="project" value="InterPro"/>
</dbReference>
<keyword evidence="8 15" id="KW-1133">Transmembrane helix</keyword>
<keyword evidence="10 13" id="KW-0408">Iron</keyword>
<evidence type="ECO:0000256" key="11">
    <source>
        <dbReference type="ARBA" id="ARBA00023033"/>
    </source>
</evidence>
<evidence type="ECO:0000256" key="2">
    <source>
        <dbReference type="ARBA" id="ARBA00004167"/>
    </source>
</evidence>
<evidence type="ECO:0000256" key="5">
    <source>
        <dbReference type="ARBA" id="ARBA00022617"/>
    </source>
</evidence>
<evidence type="ECO:0000256" key="10">
    <source>
        <dbReference type="ARBA" id="ARBA00023004"/>
    </source>
</evidence>
<comment type="pathway">
    <text evidence="3">Secondary metabolite biosynthesis.</text>
</comment>
<comment type="cofactor">
    <cofactor evidence="1 13">
        <name>heme</name>
        <dbReference type="ChEBI" id="CHEBI:30413"/>
    </cofactor>
</comment>
<comment type="similarity">
    <text evidence="4 14">Belongs to the cytochrome P450 family.</text>
</comment>
<evidence type="ECO:0000313" key="17">
    <source>
        <dbReference type="Proteomes" id="UP000194127"/>
    </source>
</evidence>
<evidence type="ECO:0000256" key="12">
    <source>
        <dbReference type="ARBA" id="ARBA00023136"/>
    </source>
</evidence>
<name>A0A1X6MKZ3_9APHY</name>
<keyword evidence="12 15" id="KW-0472">Membrane</keyword>
<evidence type="ECO:0000313" key="16">
    <source>
        <dbReference type="EMBL" id="OSX56978.1"/>
    </source>
</evidence>
<evidence type="ECO:0000256" key="9">
    <source>
        <dbReference type="ARBA" id="ARBA00023002"/>
    </source>
</evidence>
<evidence type="ECO:0000256" key="4">
    <source>
        <dbReference type="ARBA" id="ARBA00010617"/>
    </source>
</evidence>
<dbReference type="InterPro" id="IPR050364">
    <property type="entry name" value="Cytochrome_P450_fung"/>
</dbReference>
<dbReference type="EMBL" id="KZ110610">
    <property type="protein sequence ID" value="OSX56978.1"/>
    <property type="molecule type" value="Genomic_DNA"/>
</dbReference>
<dbReference type="STRING" id="670580.A0A1X6MKZ3"/>
<dbReference type="AlphaFoldDB" id="A0A1X6MKZ3"/>
<keyword evidence="7 13" id="KW-0479">Metal-binding</keyword>
<dbReference type="PANTHER" id="PTHR46300">
    <property type="entry name" value="P450, PUTATIVE (EUROFUNG)-RELATED-RELATED"/>
    <property type="match status" value="1"/>
</dbReference>
<dbReference type="InterPro" id="IPR002401">
    <property type="entry name" value="Cyt_P450_E_grp-I"/>
</dbReference>
<dbReference type="SUPFAM" id="SSF48264">
    <property type="entry name" value="Cytochrome P450"/>
    <property type="match status" value="1"/>
</dbReference>
<keyword evidence="11 14" id="KW-0503">Monooxygenase</keyword>
<dbReference type="Proteomes" id="UP000194127">
    <property type="component" value="Unassembled WGS sequence"/>
</dbReference>
<keyword evidence="9 14" id="KW-0560">Oxidoreductase</keyword>
<dbReference type="GO" id="GO:0005506">
    <property type="term" value="F:iron ion binding"/>
    <property type="evidence" value="ECO:0007669"/>
    <property type="project" value="InterPro"/>
</dbReference>
<dbReference type="Gene3D" id="1.10.630.10">
    <property type="entry name" value="Cytochrome P450"/>
    <property type="match status" value="1"/>
</dbReference>
<dbReference type="InterPro" id="IPR036396">
    <property type="entry name" value="Cyt_P450_sf"/>
</dbReference>
<evidence type="ECO:0000256" key="13">
    <source>
        <dbReference type="PIRSR" id="PIRSR602401-1"/>
    </source>
</evidence>
<protein>
    <recommendedName>
        <fullName evidence="18">Cytochrome P450</fullName>
    </recommendedName>
</protein>
<dbReference type="GO" id="GO:0016705">
    <property type="term" value="F:oxidoreductase activity, acting on paired donors, with incorporation or reduction of molecular oxygen"/>
    <property type="evidence" value="ECO:0007669"/>
    <property type="project" value="InterPro"/>
</dbReference>
<dbReference type="GO" id="GO:0016020">
    <property type="term" value="C:membrane"/>
    <property type="evidence" value="ECO:0007669"/>
    <property type="project" value="UniProtKB-SubCell"/>
</dbReference>
<organism evidence="16 17">
    <name type="scientific">Postia placenta MAD-698-R-SB12</name>
    <dbReference type="NCBI Taxonomy" id="670580"/>
    <lineage>
        <taxon>Eukaryota</taxon>
        <taxon>Fungi</taxon>
        <taxon>Dikarya</taxon>
        <taxon>Basidiomycota</taxon>
        <taxon>Agaricomycotina</taxon>
        <taxon>Agaricomycetes</taxon>
        <taxon>Polyporales</taxon>
        <taxon>Adustoporiaceae</taxon>
        <taxon>Rhodonia</taxon>
    </lineage>
</organism>